<accession>A0A8D8UQ00</accession>
<dbReference type="EMBL" id="HBUF01345505">
    <property type="protein sequence ID" value="CAG6708946.1"/>
    <property type="molecule type" value="Transcribed_RNA"/>
</dbReference>
<name>A0A8D8UQ00_9HEMI</name>
<protein>
    <submittedName>
        <fullName evidence="1">Uncharacterized protein</fullName>
    </submittedName>
</protein>
<organism evidence="1">
    <name type="scientific">Cacopsylla melanoneura</name>
    <dbReference type="NCBI Taxonomy" id="428564"/>
    <lineage>
        <taxon>Eukaryota</taxon>
        <taxon>Metazoa</taxon>
        <taxon>Ecdysozoa</taxon>
        <taxon>Arthropoda</taxon>
        <taxon>Hexapoda</taxon>
        <taxon>Insecta</taxon>
        <taxon>Pterygota</taxon>
        <taxon>Neoptera</taxon>
        <taxon>Paraneoptera</taxon>
        <taxon>Hemiptera</taxon>
        <taxon>Sternorrhyncha</taxon>
        <taxon>Psylloidea</taxon>
        <taxon>Psyllidae</taxon>
        <taxon>Psyllinae</taxon>
        <taxon>Cacopsylla</taxon>
    </lineage>
</organism>
<reference evidence="1" key="1">
    <citation type="submission" date="2021-05" db="EMBL/GenBank/DDBJ databases">
        <authorList>
            <person name="Alioto T."/>
            <person name="Alioto T."/>
            <person name="Gomez Garrido J."/>
        </authorList>
    </citation>
    <scope>NUCLEOTIDE SEQUENCE</scope>
</reference>
<dbReference type="AlphaFoldDB" id="A0A8D8UQ00"/>
<sequence length="113" mass="12930">MSACQICRTLDVRAMLHFTKIWTSTEVIRTAVPEYIENVDRIHASEGKPMNFLKCHRDQFKWQHCSPGLREGESLDHRGNSFSCLHDGWGIDHRGNSFSSLHDGWGLENFAGN</sequence>
<proteinExistence type="predicted"/>
<evidence type="ECO:0000313" key="1">
    <source>
        <dbReference type="EMBL" id="CAG6708946.1"/>
    </source>
</evidence>